<evidence type="ECO:0000313" key="1">
    <source>
        <dbReference type="EMBL" id="EMF12353.1"/>
    </source>
</evidence>
<dbReference type="Gene3D" id="3.30.70.1060">
    <property type="entry name" value="Dimeric alpha+beta barrel"/>
    <property type="match status" value="1"/>
</dbReference>
<gene>
    <name evidence="1" type="ORF">SEPMUDRAFT_109109</name>
</gene>
<dbReference type="PANTHER" id="PTHR33606">
    <property type="entry name" value="PROTEIN YCII"/>
    <property type="match status" value="1"/>
</dbReference>
<proteinExistence type="predicted"/>
<dbReference type="InterPro" id="IPR051807">
    <property type="entry name" value="Sec-metab_biosynth-assoc"/>
</dbReference>
<dbReference type="AlphaFoldDB" id="N1QG96"/>
<reference evidence="1 2" key="1">
    <citation type="journal article" date="2012" name="PLoS Pathog.">
        <title>Diverse lifestyles and strategies of plant pathogenesis encoded in the genomes of eighteen Dothideomycetes fungi.</title>
        <authorList>
            <person name="Ohm R.A."/>
            <person name="Feau N."/>
            <person name="Henrissat B."/>
            <person name="Schoch C.L."/>
            <person name="Horwitz B.A."/>
            <person name="Barry K.W."/>
            <person name="Condon B.J."/>
            <person name="Copeland A.C."/>
            <person name="Dhillon B."/>
            <person name="Glaser F."/>
            <person name="Hesse C.N."/>
            <person name="Kosti I."/>
            <person name="LaButti K."/>
            <person name="Lindquist E.A."/>
            <person name="Lucas S."/>
            <person name="Salamov A.A."/>
            <person name="Bradshaw R.E."/>
            <person name="Ciuffetti L."/>
            <person name="Hamelin R.C."/>
            <person name="Kema G.H.J."/>
            <person name="Lawrence C."/>
            <person name="Scott J.A."/>
            <person name="Spatafora J.W."/>
            <person name="Turgeon B.G."/>
            <person name="de Wit P.J.G.M."/>
            <person name="Zhong S."/>
            <person name="Goodwin S.B."/>
            <person name="Grigoriev I.V."/>
        </authorList>
    </citation>
    <scope>NUCLEOTIDE SEQUENCE [LARGE SCALE GENOMIC DNA]</scope>
    <source>
        <strain evidence="1 2">SO2202</strain>
    </source>
</reference>
<protein>
    <recommendedName>
        <fullName evidence="3">YCII-related domain-containing protein</fullName>
    </recommendedName>
</protein>
<accession>N1QG96</accession>
<dbReference type="GeneID" id="27897903"/>
<dbReference type="RefSeq" id="XP_016760474.1">
    <property type="nucleotide sequence ID" value="XM_016900766.1"/>
</dbReference>
<dbReference type="OrthoDB" id="5519740at2759"/>
<dbReference type="SUPFAM" id="SSF54909">
    <property type="entry name" value="Dimeric alpha+beta barrel"/>
    <property type="match status" value="1"/>
</dbReference>
<dbReference type="EMBL" id="KB456265">
    <property type="protein sequence ID" value="EMF12353.1"/>
    <property type="molecule type" value="Genomic_DNA"/>
</dbReference>
<keyword evidence="2" id="KW-1185">Reference proteome</keyword>
<dbReference type="InterPro" id="IPR011008">
    <property type="entry name" value="Dimeric_a/b-barrel"/>
</dbReference>
<evidence type="ECO:0000313" key="2">
    <source>
        <dbReference type="Proteomes" id="UP000016931"/>
    </source>
</evidence>
<evidence type="ECO:0008006" key="3">
    <source>
        <dbReference type="Google" id="ProtNLM"/>
    </source>
</evidence>
<dbReference type="eggNOG" id="ENOG502S8X0">
    <property type="taxonomic scope" value="Eukaryota"/>
</dbReference>
<dbReference type="PANTHER" id="PTHR33606:SF3">
    <property type="entry name" value="PROTEIN YCII"/>
    <property type="match status" value="1"/>
</dbReference>
<name>N1QG96_SPHMS</name>
<dbReference type="Proteomes" id="UP000016931">
    <property type="component" value="Unassembled WGS sequence"/>
</dbReference>
<sequence>MMNSQLCRSALTISRGIHSKGAASILQRSLHASSSLSDRNPTKHEWLVWLPDHEGALQRRLQHRPRHLSELSNYPSDFLLWGGPYLRKPVVSSSSTNSIQEPLDMSGSVLLAWANSPEEVKDVLQKDIFTKEKVWNWEEIRILPFKSTVRKAM</sequence>
<organism evidence="1 2">
    <name type="scientific">Sphaerulina musiva (strain SO2202)</name>
    <name type="common">Poplar stem canker fungus</name>
    <name type="synonym">Septoria musiva</name>
    <dbReference type="NCBI Taxonomy" id="692275"/>
    <lineage>
        <taxon>Eukaryota</taxon>
        <taxon>Fungi</taxon>
        <taxon>Dikarya</taxon>
        <taxon>Ascomycota</taxon>
        <taxon>Pezizomycotina</taxon>
        <taxon>Dothideomycetes</taxon>
        <taxon>Dothideomycetidae</taxon>
        <taxon>Mycosphaerellales</taxon>
        <taxon>Mycosphaerellaceae</taxon>
        <taxon>Sphaerulina</taxon>
    </lineage>
</organism>
<dbReference type="HOGENOM" id="CLU_110355_2_0_1"/>